<sequence length="480" mass="53889">MEYLPPVLSTTYILVCIPLILLAALLAVLQKDEVILRRPLLSFGTFNSNIRSFFLKGVTSPEKSTVVKDGAPTESKGLSSLNVWKESDFPDNWWTGDDVFRLERRAIFSKTWLYIAHTSRFRNPGDYHAYEICGFPLFLIQGKDNIIRAFHNVCRHRAYPVISRKKSGSTTVMGCRYHGWSYDTKGHLIKAPQFDSLEAFDKSQNSLFEIRTRVSKDGLIFVNLDAGDEGIAELDVRGIDSFTNRNRITRQFVWIDGWEIEGKFNWKMAVRNLYGDQHSGIGTEIKSSSISSVLHSMFGVSIRDRISSCTLNAFPTTSVHMTGEKGTWYSISVVPMEVNRSIIRCDLYGPPGSKAADGSLALAEDLKSALGSRMVGFETAFKEHALAKRISSEKEPNPEEKCIVHLHDHAAQDLILSKLKAHLKLERVQGEEILPTIRRSTTSDKYKHANELCKELESLSDGAIGSSPPCLTMSKDSLSW</sequence>
<dbReference type="OrthoDB" id="426882at2759"/>
<dbReference type="InterPro" id="IPR036922">
    <property type="entry name" value="Rieske_2Fe-2S_sf"/>
</dbReference>
<feature type="transmembrane region" description="Helical" evidence="6">
    <location>
        <begin position="12"/>
        <end position="29"/>
    </location>
</feature>
<dbReference type="GO" id="GO:0016491">
    <property type="term" value="F:oxidoreductase activity"/>
    <property type="evidence" value="ECO:0007669"/>
    <property type="project" value="UniProtKB-KW"/>
</dbReference>
<keyword evidence="2" id="KW-0479">Metal-binding</keyword>
<evidence type="ECO:0000256" key="2">
    <source>
        <dbReference type="ARBA" id="ARBA00022723"/>
    </source>
</evidence>
<keyword evidence="6" id="KW-0812">Transmembrane</keyword>
<dbReference type="GO" id="GO:0051537">
    <property type="term" value="F:2 iron, 2 sulfur cluster binding"/>
    <property type="evidence" value="ECO:0007669"/>
    <property type="project" value="UniProtKB-KW"/>
</dbReference>
<evidence type="ECO:0000256" key="5">
    <source>
        <dbReference type="ARBA" id="ARBA00023014"/>
    </source>
</evidence>
<reference evidence="8 9" key="1">
    <citation type="submission" date="2017-10" db="EMBL/GenBank/DDBJ databases">
        <title>Comparative genomics in systemic dimorphic fungi from Ajellomycetaceae.</title>
        <authorList>
            <person name="Munoz J.F."/>
            <person name="Mcewen J.G."/>
            <person name="Clay O.K."/>
            <person name="Cuomo C.A."/>
        </authorList>
    </citation>
    <scope>NUCLEOTIDE SEQUENCE [LARGE SCALE GENOMIC DNA]</scope>
    <source>
        <strain evidence="8 9">UAMH5409</strain>
    </source>
</reference>
<proteinExistence type="predicted"/>
<feature type="domain" description="Rieske" evidence="7">
    <location>
        <begin position="113"/>
        <end position="200"/>
    </location>
</feature>
<keyword evidence="1" id="KW-0001">2Fe-2S</keyword>
<dbReference type="PANTHER" id="PTHR43756">
    <property type="entry name" value="CHOLINE MONOOXYGENASE, CHLOROPLASTIC"/>
    <property type="match status" value="1"/>
</dbReference>
<evidence type="ECO:0000256" key="3">
    <source>
        <dbReference type="ARBA" id="ARBA00023002"/>
    </source>
</evidence>
<comment type="caution">
    <text evidence="8">The sequence shown here is derived from an EMBL/GenBank/DDBJ whole genome shotgun (WGS) entry which is preliminary data.</text>
</comment>
<protein>
    <recommendedName>
        <fullName evidence="7">Rieske domain-containing protein</fullName>
    </recommendedName>
</protein>
<evidence type="ECO:0000256" key="4">
    <source>
        <dbReference type="ARBA" id="ARBA00023004"/>
    </source>
</evidence>
<dbReference type="Pfam" id="PF00355">
    <property type="entry name" value="Rieske"/>
    <property type="match status" value="1"/>
</dbReference>
<name>A0A2B7XRB3_9EURO</name>
<dbReference type="SUPFAM" id="SSF50022">
    <property type="entry name" value="ISP domain"/>
    <property type="match status" value="1"/>
</dbReference>
<keyword evidence="4" id="KW-0408">Iron</keyword>
<evidence type="ECO:0000313" key="8">
    <source>
        <dbReference type="EMBL" id="PGH11766.1"/>
    </source>
</evidence>
<evidence type="ECO:0000256" key="1">
    <source>
        <dbReference type="ARBA" id="ARBA00022714"/>
    </source>
</evidence>
<dbReference type="STRING" id="1447875.A0A2B7XRB3"/>
<keyword evidence="6" id="KW-0472">Membrane</keyword>
<dbReference type="EMBL" id="PDNB01000068">
    <property type="protein sequence ID" value="PGH11766.1"/>
    <property type="molecule type" value="Genomic_DNA"/>
</dbReference>
<dbReference type="Proteomes" id="UP000223968">
    <property type="component" value="Unassembled WGS sequence"/>
</dbReference>
<dbReference type="InterPro" id="IPR001663">
    <property type="entry name" value="Rng_hydr_dOase-A"/>
</dbReference>
<dbReference type="PRINTS" id="PR00090">
    <property type="entry name" value="RNGDIOXGNASE"/>
</dbReference>
<accession>A0A2B7XRB3</accession>
<dbReference type="GO" id="GO:0046872">
    <property type="term" value="F:metal ion binding"/>
    <property type="evidence" value="ECO:0007669"/>
    <property type="project" value="UniProtKB-KW"/>
</dbReference>
<gene>
    <name evidence="8" type="ORF">AJ79_04667</name>
</gene>
<evidence type="ECO:0000313" key="9">
    <source>
        <dbReference type="Proteomes" id="UP000223968"/>
    </source>
</evidence>
<evidence type="ECO:0000259" key="7">
    <source>
        <dbReference type="PROSITE" id="PS51296"/>
    </source>
</evidence>
<dbReference type="PANTHER" id="PTHR43756:SF6">
    <property type="entry name" value="CLUSTER-BINDING PROTEIN, PUTATIVE (AFU_ORTHOLOGUE AFUA_6G03920)-RELATED"/>
    <property type="match status" value="1"/>
</dbReference>
<dbReference type="AlphaFoldDB" id="A0A2B7XRB3"/>
<dbReference type="PROSITE" id="PS51296">
    <property type="entry name" value="RIESKE"/>
    <property type="match status" value="1"/>
</dbReference>
<dbReference type="CDD" id="cd03469">
    <property type="entry name" value="Rieske_RO_Alpha_N"/>
    <property type="match status" value="1"/>
</dbReference>
<keyword evidence="3" id="KW-0560">Oxidoreductase</keyword>
<keyword evidence="5" id="KW-0411">Iron-sulfur</keyword>
<dbReference type="InterPro" id="IPR017941">
    <property type="entry name" value="Rieske_2Fe-2S"/>
</dbReference>
<keyword evidence="9" id="KW-1185">Reference proteome</keyword>
<dbReference type="Gene3D" id="2.102.10.10">
    <property type="entry name" value="Rieske [2Fe-2S] iron-sulphur domain"/>
    <property type="match status" value="1"/>
</dbReference>
<keyword evidence="6" id="KW-1133">Transmembrane helix</keyword>
<evidence type="ECO:0000256" key="6">
    <source>
        <dbReference type="SAM" id="Phobius"/>
    </source>
</evidence>
<organism evidence="8 9">
    <name type="scientific">Helicocarpus griseus UAMH5409</name>
    <dbReference type="NCBI Taxonomy" id="1447875"/>
    <lineage>
        <taxon>Eukaryota</taxon>
        <taxon>Fungi</taxon>
        <taxon>Dikarya</taxon>
        <taxon>Ascomycota</taxon>
        <taxon>Pezizomycotina</taxon>
        <taxon>Eurotiomycetes</taxon>
        <taxon>Eurotiomycetidae</taxon>
        <taxon>Onygenales</taxon>
        <taxon>Ajellomycetaceae</taxon>
        <taxon>Helicocarpus</taxon>
    </lineage>
</organism>